<dbReference type="Gene3D" id="2.40.50.140">
    <property type="entry name" value="Nucleic acid-binding proteins"/>
    <property type="match status" value="1"/>
</dbReference>
<dbReference type="CDD" id="cd11364">
    <property type="entry name" value="RNase_PH_PNPase_2"/>
    <property type="match status" value="1"/>
</dbReference>
<comment type="similarity">
    <text evidence="1 8">Belongs to the polyribonucleotide nucleotidyltransferase family.</text>
</comment>
<organism evidence="11 12">
    <name type="scientific">Prevotella micans F0438</name>
    <dbReference type="NCBI Taxonomy" id="883158"/>
    <lineage>
        <taxon>Bacteria</taxon>
        <taxon>Pseudomonadati</taxon>
        <taxon>Bacteroidota</taxon>
        <taxon>Bacteroidia</taxon>
        <taxon>Bacteroidales</taxon>
        <taxon>Prevotellaceae</taxon>
        <taxon>Prevotella</taxon>
    </lineage>
</organism>
<proteinExistence type="inferred from homology"/>
<dbReference type="Pfam" id="PF01138">
    <property type="entry name" value="RNase_PH"/>
    <property type="match status" value="2"/>
</dbReference>
<dbReference type="AlphaFoldDB" id="H1PZR9"/>
<dbReference type="PANTHER" id="PTHR11252:SF0">
    <property type="entry name" value="POLYRIBONUCLEOTIDE NUCLEOTIDYLTRANSFERASE 1, MITOCHONDRIAL"/>
    <property type="match status" value="1"/>
</dbReference>
<dbReference type="Gene3D" id="3.30.1370.10">
    <property type="entry name" value="K Homology domain, type 1"/>
    <property type="match status" value="1"/>
</dbReference>
<dbReference type="GO" id="GO:0005829">
    <property type="term" value="C:cytosol"/>
    <property type="evidence" value="ECO:0007669"/>
    <property type="project" value="TreeGrafter"/>
</dbReference>
<dbReference type="Gene3D" id="3.30.230.70">
    <property type="entry name" value="GHMP Kinase, N-terminal domain"/>
    <property type="match status" value="2"/>
</dbReference>
<dbReference type="EC" id="2.7.7.8" evidence="8"/>
<keyword evidence="12" id="KW-1185">Reference proteome</keyword>
<dbReference type="FunFam" id="3.30.230.70:FF:000001">
    <property type="entry name" value="Polyribonucleotide nucleotidyltransferase"/>
    <property type="match status" value="1"/>
</dbReference>
<dbReference type="InterPro" id="IPR015847">
    <property type="entry name" value="ExoRNase_PH_dom2"/>
</dbReference>
<dbReference type="InterPro" id="IPR015848">
    <property type="entry name" value="PNPase_PH_RNA-bd_bac/org-type"/>
</dbReference>
<dbReference type="InterPro" id="IPR020568">
    <property type="entry name" value="Ribosomal_Su5_D2-typ_SF"/>
</dbReference>
<dbReference type="Pfam" id="PF03726">
    <property type="entry name" value="PNPase"/>
    <property type="match status" value="1"/>
</dbReference>
<evidence type="ECO:0000259" key="10">
    <source>
        <dbReference type="PROSITE" id="PS50126"/>
    </source>
</evidence>
<keyword evidence="4 8" id="KW-0548">Nucleotidyltransferase</keyword>
<feature type="region of interest" description="Disordered" evidence="9">
    <location>
        <begin position="711"/>
        <end position="731"/>
    </location>
</feature>
<evidence type="ECO:0000256" key="2">
    <source>
        <dbReference type="ARBA" id="ARBA00022490"/>
    </source>
</evidence>
<dbReference type="eggNOG" id="COG1185">
    <property type="taxonomic scope" value="Bacteria"/>
</dbReference>
<dbReference type="GO" id="GO:0006396">
    <property type="term" value="P:RNA processing"/>
    <property type="evidence" value="ECO:0007669"/>
    <property type="project" value="InterPro"/>
</dbReference>
<evidence type="ECO:0000256" key="7">
    <source>
        <dbReference type="ARBA" id="ARBA00022884"/>
    </source>
</evidence>
<dbReference type="InterPro" id="IPR012340">
    <property type="entry name" value="NA-bd_OB-fold"/>
</dbReference>
<dbReference type="FunFam" id="3.30.1370.10:FF:000001">
    <property type="entry name" value="Polyribonucleotide nucleotidyltransferase"/>
    <property type="match status" value="1"/>
</dbReference>
<dbReference type="Pfam" id="PF03725">
    <property type="entry name" value="RNase_PH_C"/>
    <property type="match status" value="1"/>
</dbReference>
<dbReference type="SUPFAM" id="SSF54211">
    <property type="entry name" value="Ribosomal protein S5 domain 2-like"/>
    <property type="match status" value="2"/>
</dbReference>
<evidence type="ECO:0000256" key="8">
    <source>
        <dbReference type="HAMAP-Rule" id="MF_01595"/>
    </source>
</evidence>
<evidence type="ECO:0000256" key="9">
    <source>
        <dbReference type="SAM" id="MobiDB-lite"/>
    </source>
</evidence>
<dbReference type="NCBIfam" id="NF008805">
    <property type="entry name" value="PRK11824.1"/>
    <property type="match status" value="1"/>
</dbReference>
<dbReference type="InterPro" id="IPR003029">
    <property type="entry name" value="S1_domain"/>
</dbReference>
<evidence type="ECO:0000256" key="3">
    <source>
        <dbReference type="ARBA" id="ARBA00022679"/>
    </source>
</evidence>
<feature type="binding site" evidence="8">
    <location>
        <position position="502"/>
    </location>
    <ligand>
        <name>Mg(2+)</name>
        <dbReference type="ChEBI" id="CHEBI:18420"/>
    </ligand>
</feature>
<evidence type="ECO:0000256" key="4">
    <source>
        <dbReference type="ARBA" id="ARBA00022695"/>
    </source>
</evidence>
<dbReference type="GO" id="GO:0000287">
    <property type="term" value="F:magnesium ion binding"/>
    <property type="evidence" value="ECO:0007669"/>
    <property type="project" value="UniProtKB-UniRule"/>
</dbReference>
<comment type="subcellular location">
    <subcellularLocation>
        <location evidence="8">Cytoplasm</location>
    </subcellularLocation>
</comment>
<evidence type="ECO:0000256" key="6">
    <source>
        <dbReference type="ARBA" id="ARBA00022842"/>
    </source>
</evidence>
<evidence type="ECO:0000313" key="12">
    <source>
        <dbReference type="Proteomes" id="UP000016023"/>
    </source>
</evidence>
<sequence>MNVIKKTVQLPDGRTISIETGKVAKQADGSAMLRMGNTVLLATVCAAKEAVPGTDFMPLQVDYREQYAAAGRFPGGFTKREGKANDDEILTSRLVDRVLRPLFPADYHTEVYVNVLLLSADGVEQPDALAGFAASAAMAASNIPIEFPISEVRVARINGEYVIDPTFEQMKEADMDIMVGATKDNIMMVEGEMKEVSEQDLINALKVAHEAIKPMCELQEELSKELGTDVKREYNDETNDEELREQVRKETYDACYAEAQSGDADKKHREEVYDKIKTDFIEAYDAAHTDLSEDELEEKHAQIDRYFSDVQRDSMRRSVLDTGKRMDGRATDEIRPIWCETEPLPMPHGSSLFQRGETMSLSTCTLGTKLDEKMVDNVLDKSYQRFLLHYNFPPFCTGEAKAQRGVGRREIGHGHLAWRGLKGQIPADFPYTIRLVSTILESNGSSSMATVCAGTLALMDAGVPMQKPVSGIAMGLIKNPGEDKYAILSDILGDEDHLGDMDFKTTGTKDGLTATQMDIKCDGLSFEILEKALMQAKAGREHILGKMLETISEPRQEMKPQVPRIITFEIPKEFIGAVIGPGGKIIQQMQEDTGSTITIDETDGVGKVQVSAPNKESIDAAIAKIKAIVAIPEVGEVYDGTVRSIMPYGCFVEILPGKDGLLHISELDWKRLETVEETGLREGDKIKVKLLDIDPKTGKYKLSHRCLLPKPEGYVEPQRRPRGERHGRSER</sequence>
<dbReference type="FunFam" id="2.40.50.140:FF:000178">
    <property type="entry name" value="Polyribonucleotide nucleotidyltransferase"/>
    <property type="match status" value="1"/>
</dbReference>
<dbReference type="NCBIfam" id="TIGR03591">
    <property type="entry name" value="polynuc_phos"/>
    <property type="match status" value="1"/>
</dbReference>
<dbReference type="PROSITE" id="PS50084">
    <property type="entry name" value="KH_TYPE_1"/>
    <property type="match status" value="1"/>
</dbReference>
<dbReference type="CDD" id="cd04472">
    <property type="entry name" value="S1_PNPase"/>
    <property type="match status" value="1"/>
</dbReference>
<dbReference type="InterPro" id="IPR012162">
    <property type="entry name" value="PNPase"/>
</dbReference>
<dbReference type="InterPro" id="IPR027408">
    <property type="entry name" value="PNPase/RNase_PH_dom_sf"/>
</dbReference>
<dbReference type="HAMAP" id="MF_01595">
    <property type="entry name" value="PNPase"/>
    <property type="match status" value="1"/>
</dbReference>
<evidence type="ECO:0000256" key="1">
    <source>
        <dbReference type="ARBA" id="ARBA00007404"/>
    </source>
</evidence>
<dbReference type="SUPFAM" id="SSF54791">
    <property type="entry name" value="Eukaryotic type KH-domain (KH-domain type I)"/>
    <property type="match status" value="1"/>
</dbReference>
<dbReference type="SUPFAM" id="SSF46915">
    <property type="entry name" value="Polynucleotide phosphorylase/guanosine pentaphosphate synthase (PNPase/GPSI), domain 3"/>
    <property type="match status" value="1"/>
</dbReference>
<dbReference type="CDD" id="cd02393">
    <property type="entry name" value="KH-I_PNPase"/>
    <property type="match status" value="1"/>
</dbReference>
<feature type="binding site" evidence="8">
    <location>
        <position position="496"/>
    </location>
    <ligand>
        <name>Mg(2+)</name>
        <dbReference type="ChEBI" id="CHEBI:18420"/>
    </ligand>
</feature>
<evidence type="ECO:0000256" key="5">
    <source>
        <dbReference type="ARBA" id="ARBA00022723"/>
    </source>
</evidence>
<comment type="cofactor">
    <cofactor evidence="8">
        <name>Mg(2+)</name>
        <dbReference type="ChEBI" id="CHEBI:18420"/>
    </cofactor>
</comment>
<dbReference type="InterPro" id="IPR036456">
    <property type="entry name" value="PNPase_PH_RNA-bd_sf"/>
</dbReference>
<dbReference type="InterPro" id="IPR004088">
    <property type="entry name" value="KH_dom_type_1"/>
</dbReference>
<dbReference type="GO" id="GO:0006402">
    <property type="term" value="P:mRNA catabolic process"/>
    <property type="evidence" value="ECO:0007669"/>
    <property type="project" value="UniProtKB-UniRule"/>
</dbReference>
<accession>H1PZR9</accession>
<dbReference type="PROSITE" id="PS50126">
    <property type="entry name" value="S1"/>
    <property type="match status" value="1"/>
</dbReference>
<feature type="domain" description="S1 motif" evidence="10">
    <location>
        <begin position="635"/>
        <end position="705"/>
    </location>
</feature>
<dbReference type="Pfam" id="PF00575">
    <property type="entry name" value="S1"/>
    <property type="match status" value="1"/>
</dbReference>
<dbReference type="Proteomes" id="UP000016023">
    <property type="component" value="Unassembled WGS sequence"/>
</dbReference>
<gene>
    <name evidence="8" type="primary">pnp</name>
    <name evidence="11" type="ORF">HMPREF9140_00157</name>
</gene>
<keyword evidence="7 8" id="KW-0694">RNA-binding</keyword>
<dbReference type="PANTHER" id="PTHR11252">
    <property type="entry name" value="POLYRIBONUCLEOTIDE NUCLEOTIDYLTRANSFERASE"/>
    <property type="match status" value="1"/>
</dbReference>
<dbReference type="InterPro" id="IPR004087">
    <property type="entry name" value="KH_dom"/>
</dbReference>
<dbReference type="Pfam" id="PF00013">
    <property type="entry name" value="KH_1"/>
    <property type="match status" value="1"/>
</dbReference>
<dbReference type="HOGENOM" id="CLU_004217_2_2_10"/>
<comment type="caution">
    <text evidence="11">The sequence shown here is derived from an EMBL/GenBank/DDBJ whole genome shotgun (WGS) entry which is preliminary data.</text>
</comment>
<dbReference type="GO" id="GO:0003723">
    <property type="term" value="F:RNA binding"/>
    <property type="evidence" value="ECO:0007669"/>
    <property type="project" value="UniProtKB-UniRule"/>
</dbReference>
<keyword evidence="2 8" id="KW-0963">Cytoplasm</keyword>
<reference evidence="11 12" key="1">
    <citation type="submission" date="2011-12" db="EMBL/GenBank/DDBJ databases">
        <title>The Genome Sequence of Prevotella micans F0438.</title>
        <authorList>
            <consortium name="The Broad Institute Genome Sequencing Platform"/>
            <person name="Earl A."/>
            <person name="Ward D."/>
            <person name="Feldgarden M."/>
            <person name="Gevers D."/>
            <person name="Izard J."/>
            <person name="Baranova O.V."/>
            <person name="Blanton J.M."/>
            <person name="Wade W.G."/>
            <person name="Dewhirst F.E."/>
            <person name="Young S.K."/>
            <person name="Zeng Q."/>
            <person name="Gargeya S."/>
            <person name="Fitzgerald M."/>
            <person name="Haas B."/>
            <person name="Abouelleil A."/>
            <person name="Alvarado L."/>
            <person name="Arachchi H.M."/>
            <person name="Berlin A."/>
            <person name="Chapman S.B."/>
            <person name="Gearin G."/>
            <person name="Goldberg J."/>
            <person name="Griggs A."/>
            <person name="Gujja S."/>
            <person name="Hansen M."/>
            <person name="Heiman D."/>
            <person name="Howarth C."/>
            <person name="Larimer J."/>
            <person name="Lui A."/>
            <person name="MacDonald P.J.P."/>
            <person name="McCowen C."/>
            <person name="Montmayeur A."/>
            <person name="Murphy C."/>
            <person name="Neiman D."/>
            <person name="Pearson M."/>
            <person name="Priest M."/>
            <person name="Roberts A."/>
            <person name="Saif S."/>
            <person name="Shea T."/>
            <person name="Sisk P."/>
            <person name="Stolte C."/>
            <person name="Sykes S."/>
            <person name="Wortman J."/>
            <person name="Nusbaum C."/>
            <person name="Birren B."/>
        </authorList>
    </citation>
    <scope>NUCLEOTIDE SEQUENCE [LARGE SCALE GENOMIC DNA]</scope>
    <source>
        <strain evidence="11 12">F0438</strain>
    </source>
</reference>
<dbReference type="SUPFAM" id="SSF50249">
    <property type="entry name" value="Nucleic acid-binding proteins"/>
    <property type="match status" value="1"/>
</dbReference>
<dbReference type="CDD" id="cd11363">
    <property type="entry name" value="RNase_PH_PNPase_1"/>
    <property type="match status" value="1"/>
</dbReference>
<dbReference type="STRING" id="883158.HMPREF9140_00157"/>
<dbReference type="PIRSF" id="PIRSF005499">
    <property type="entry name" value="PNPase"/>
    <property type="match status" value="1"/>
</dbReference>
<evidence type="ECO:0000313" key="11">
    <source>
        <dbReference type="EMBL" id="EHO74662.1"/>
    </source>
</evidence>
<dbReference type="GO" id="GO:0004654">
    <property type="term" value="F:polyribonucleotide nucleotidyltransferase activity"/>
    <property type="evidence" value="ECO:0007669"/>
    <property type="project" value="UniProtKB-UniRule"/>
</dbReference>
<dbReference type="GO" id="GO:0000175">
    <property type="term" value="F:3'-5'-RNA exonuclease activity"/>
    <property type="evidence" value="ECO:0007669"/>
    <property type="project" value="TreeGrafter"/>
</dbReference>
<keyword evidence="5 8" id="KW-0479">Metal-binding</keyword>
<keyword evidence="6 8" id="KW-0460">Magnesium</keyword>
<name>H1PZR9_9BACT</name>
<dbReference type="InterPro" id="IPR036345">
    <property type="entry name" value="ExoRNase_PH_dom2_sf"/>
</dbReference>
<feature type="compositionally biased region" description="Basic and acidic residues" evidence="9">
    <location>
        <begin position="717"/>
        <end position="731"/>
    </location>
</feature>
<dbReference type="EMBL" id="AGWK01000004">
    <property type="protein sequence ID" value="EHO74662.1"/>
    <property type="molecule type" value="Genomic_DNA"/>
</dbReference>
<dbReference type="SMART" id="SM00322">
    <property type="entry name" value="KH"/>
    <property type="match status" value="1"/>
</dbReference>
<comment type="catalytic activity">
    <reaction evidence="8">
        <text>RNA(n+1) + phosphate = RNA(n) + a ribonucleoside 5'-diphosphate</text>
        <dbReference type="Rhea" id="RHEA:22096"/>
        <dbReference type="Rhea" id="RHEA-COMP:14527"/>
        <dbReference type="Rhea" id="RHEA-COMP:17342"/>
        <dbReference type="ChEBI" id="CHEBI:43474"/>
        <dbReference type="ChEBI" id="CHEBI:57930"/>
        <dbReference type="ChEBI" id="CHEBI:140395"/>
        <dbReference type="EC" id="2.7.7.8"/>
    </reaction>
</comment>
<dbReference type="SUPFAM" id="SSF55666">
    <property type="entry name" value="Ribonuclease PH domain 2-like"/>
    <property type="match status" value="2"/>
</dbReference>
<comment type="function">
    <text evidence="8">Involved in mRNA degradation. Catalyzes the phosphorolysis of single-stranded polyribonucleotides processively in the 3'- to 5'-direction.</text>
</comment>
<keyword evidence="3 8" id="KW-0808">Transferase</keyword>
<dbReference type="PATRIC" id="fig|883158.3.peg.165"/>
<dbReference type="RefSeq" id="WP_006951081.1">
    <property type="nucleotide sequence ID" value="NZ_JH594521.1"/>
</dbReference>
<protein>
    <recommendedName>
        <fullName evidence="8">Polyribonucleotide nucleotidyltransferase</fullName>
        <ecNumber evidence="8">2.7.7.8</ecNumber>
    </recommendedName>
    <alternativeName>
        <fullName evidence="8">Polynucleotide phosphorylase</fullName>
        <shortName evidence="8">PNPase</shortName>
    </alternativeName>
</protein>
<dbReference type="InterPro" id="IPR036612">
    <property type="entry name" value="KH_dom_type_1_sf"/>
</dbReference>
<dbReference type="InterPro" id="IPR001247">
    <property type="entry name" value="ExoRNase_PH_dom1"/>
</dbReference>
<dbReference type="SMART" id="SM00316">
    <property type="entry name" value="S1"/>
    <property type="match status" value="1"/>
</dbReference>